<proteinExistence type="predicted"/>
<evidence type="ECO:0000259" key="1">
    <source>
        <dbReference type="Pfam" id="PF18171"/>
    </source>
</evidence>
<protein>
    <recommendedName>
        <fullName evidence="1">LSDAT prokaryote domain-containing protein</fullName>
    </recommendedName>
</protein>
<dbReference type="AlphaFoldDB" id="A0A426TXC1"/>
<gene>
    <name evidence="2" type="ORF">EI684_13510</name>
</gene>
<accession>A0A426TXC1</accession>
<dbReference type="Proteomes" id="UP000280307">
    <property type="component" value="Unassembled WGS sequence"/>
</dbReference>
<sequence>MVLHTATATEHCPNEVLPSASLRRMLHNLHIPQGRPLVLLNGSTHSSLGSLYAQVTPLLQDGLASWLVRRGAVAITGGTDAGIFAVLGQGFARYGQPAACLGVTVAQLVQPQPDGVALEPNHTHMLLSAGNHWGAETPLMYALAAAYDPCARAVTLVVGGGLNTLHELEFCAALGRRMLIIAGSGGIADALLATLGGQRHGDERLQRLAQVAEIYRINLDAPPEVLLVLLDALLLR</sequence>
<dbReference type="EMBL" id="RSAS01000532">
    <property type="protein sequence ID" value="RRR70335.1"/>
    <property type="molecule type" value="Genomic_DNA"/>
</dbReference>
<evidence type="ECO:0000313" key="2">
    <source>
        <dbReference type="EMBL" id="RRR70335.1"/>
    </source>
</evidence>
<organism evidence="2 3">
    <name type="scientific">Candidatus Viridilinea halotolerans</name>
    <dbReference type="NCBI Taxonomy" id="2491704"/>
    <lineage>
        <taxon>Bacteria</taxon>
        <taxon>Bacillati</taxon>
        <taxon>Chloroflexota</taxon>
        <taxon>Chloroflexia</taxon>
        <taxon>Chloroflexales</taxon>
        <taxon>Chloroflexineae</taxon>
        <taxon>Oscillochloridaceae</taxon>
        <taxon>Candidatus Viridilinea</taxon>
    </lineage>
</organism>
<evidence type="ECO:0000313" key="3">
    <source>
        <dbReference type="Proteomes" id="UP000280307"/>
    </source>
</evidence>
<name>A0A426TXC1_9CHLR</name>
<dbReference type="Gene3D" id="3.40.50.450">
    <property type="match status" value="1"/>
</dbReference>
<comment type="caution">
    <text evidence="2">The sequence shown here is derived from an EMBL/GenBank/DDBJ whole genome shotgun (WGS) entry which is preliminary data.</text>
</comment>
<dbReference type="InterPro" id="IPR041482">
    <property type="entry name" value="LSDAT_prok"/>
</dbReference>
<dbReference type="Pfam" id="PF18171">
    <property type="entry name" value="LSDAT_prok"/>
    <property type="match status" value="1"/>
</dbReference>
<feature type="domain" description="LSDAT prokaryote" evidence="1">
    <location>
        <begin position="35"/>
        <end position="222"/>
    </location>
</feature>
<reference evidence="2 3" key="1">
    <citation type="submission" date="2018-12" db="EMBL/GenBank/DDBJ databases">
        <title>Genome Sequence of Candidatus Viridilinea halotolerans isolated from saline sulfide-rich spring.</title>
        <authorList>
            <person name="Grouzdev D.S."/>
            <person name="Burganskaya E.I."/>
            <person name="Krutkina M.S."/>
            <person name="Sukhacheva M.V."/>
            <person name="Gorlenko V.M."/>
        </authorList>
    </citation>
    <scope>NUCLEOTIDE SEQUENCE [LARGE SCALE GENOMIC DNA]</scope>
    <source>
        <strain evidence="2">Chok-6</strain>
    </source>
</reference>